<evidence type="ECO:0000259" key="6">
    <source>
        <dbReference type="Pfam" id="PF01794"/>
    </source>
</evidence>
<evidence type="ECO:0000256" key="3">
    <source>
        <dbReference type="ARBA" id="ARBA00022989"/>
    </source>
</evidence>
<comment type="subcellular location">
    <subcellularLocation>
        <location evidence="1">Membrane</location>
        <topology evidence="1">Multi-pass membrane protein</topology>
    </subcellularLocation>
</comment>
<protein>
    <submittedName>
        <fullName evidence="7">Iron reductase</fullName>
    </submittedName>
</protein>
<keyword evidence="8" id="KW-1185">Reference proteome</keyword>
<dbReference type="GO" id="GO:0016020">
    <property type="term" value="C:membrane"/>
    <property type="evidence" value="ECO:0007669"/>
    <property type="project" value="UniProtKB-SubCell"/>
</dbReference>
<feature type="transmembrane region" description="Helical" evidence="5">
    <location>
        <begin position="55"/>
        <end position="80"/>
    </location>
</feature>
<evidence type="ECO:0000256" key="1">
    <source>
        <dbReference type="ARBA" id="ARBA00004141"/>
    </source>
</evidence>
<sequence length="333" mass="35930">MDRAALRGDLRAAVPDATAALVITGAIFAFLYYRVADGSSATVAVMPDLADAGAYWMYWLCQAFGWSGLLWAWLTTMLGLMRSAKPPRWLPVPVSRLERWHRCTSLTTIALMFAHAALFFAERVRTNKTGAGWPGNLWRAFVETFVPGGYASGTGKIAILIGLLALYLAIPLGLAYYFRARLGARIWRALHRFVLVVYVLSVWHTLLYGTNVWFDGWPRDTLWLLQLPVLGLLLARLLTPARPAERFGAGLSPVAVLRRAAALLAVLLGAAAVVYAVVSGSDGGRTPGAHHGAPLNVTQAMVWGGTAVLAAAAVVAVLLARRVERAAVLRSGA</sequence>
<feature type="transmembrane region" description="Helical" evidence="5">
    <location>
        <begin position="221"/>
        <end position="239"/>
    </location>
</feature>
<feature type="transmembrane region" description="Helical" evidence="5">
    <location>
        <begin position="12"/>
        <end position="35"/>
    </location>
</feature>
<dbReference type="RefSeq" id="WP_130478500.1">
    <property type="nucleotide sequence ID" value="NZ_SFCC01000016.1"/>
</dbReference>
<name>A0A4Q7J3D8_9PSEU</name>
<keyword evidence="3 5" id="KW-1133">Transmembrane helix</keyword>
<feature type="transmembrane region" description="Helical" evidence="5">
    <location>
        <begin position="157"/>
        <end position="178"/>
    </location>
</feature>
<feature type="transmembrane region" description="Helical" evidence="5">
    <location>
        <begin position="100"/>
        <end position="121"/>
    </location>
</feature>
<feature type="transmembrane region" description="Helical" evidence="5">
    <location>
        <begin position="260"/>
        <end position="280"/>
    </location>
</feature>
<dbReference type="AlphaFoldDB" id="A0A4Q7J3D8"/>
<evidence type="ECO:0000256" key="4">
    <source>
        <dbReference type="ARBA" id="ARBA00023136"/>
    </source>
</evidence>
<gene>
    <name evidence="7" type="ORF">EWH70_27820</name>
</gene>
<accession>A0A4Q7J3D8</accession>
<reference evidence="7 8" key="1">
    <citation type="submission" date="2019-02" db="EMBL/GenBank/DDBJ databases">
        <title>Draft genome sequence of Amycolatopsis sp. 8-3EHSu isolated from roots of Suaeda maritima.</title>
        <authorList>
            <person name="Duangmal K."/>
            <person name="Chantavorakit T."/>
        </authorList>
    </citation>
    <scope>NUCLEOTIDE SEQUENCE [LARGE SCALE GENOMIC DNA]</scope>
    <source>
        <strain evidence="7 8">8-3EHSu</strain>
    </source>
</reference>
<dbReference type="Pfam" id="PF01794">
    <property type="entry name" value="Ferric_reduct"/>
    <property type="match status" value="1"/>
</dbReference>
<dbReference type="OrthoDB" id="4519123at2"/>
<dbReference type="EMBL" id="SFCC01000016">
    <property type="protein sequence ID" value="RZQ60494.1"/>
    <property type="molecule type" value="Genomic_DNA"/>
</dbReference>
<evidence type="ECO:0000313" key="8">
    <source>
        <dbReference type="Proteomes" id="UP000292003"/>
    </source>
</evidence>
<proteinExistence type="predicted"/>
<keyword evidence="2 5" id="KW-0812">Transmembrane</keyword>
<keyword evidence="4 5" id="KW-0472">Membrane</keyword>
<evidence type="ECO:0000256" key="2">
    <source>
        <dbReference type="ARBA" id="ARBA00022692"/>
    </source>
</evidence>
<feature type="transmembrane region" description="Helical" evidence="5">
    <location>
        <begin position="300"/>
        <end position="320"/>
    </location>
</feature>
<feature type="transmembrane region" description="Helical" evidence="5">
    <location>
        <begin position="190"/>
        <end position="209"/>
    </location>
</feature>
<dbReference type="Proteomes" id="UP000292003">
    <property type="component" value="Unassembled WGS sequence"/>
</dbReference>
<feature type="domain" description="Ferric oxidoreductase" evidence="6">
    <location>
        <begin position="69"/>
        <end position="201"/>
    </location>
</feature>
<evidence type="ECO:0000313" key="7">
    <source>
        <dbReference type="EMBL" id="RZQ60494.1"/>
    </source>
</evidence>
<comment type="caution">
    <text evidence="7">The sequence shown here is derived from an EMBL/GenBank/DDBJ whole genome shotgun (WGS) entry which is preliminary data.</text>
</comment>
<dbReference type="InterPro" id="IPR013130">
    <property type="entry name" value="Fe3_Rdtase_TM_dom"/>
</dbReference>
<evidence type="ECO:0000256" key="5">
    <source>
        <dbReference type="SAM" id="Phobius"/>
    </source>
</evidence>
<organism evidence="7 8">
    <name type="scientific">Amycolatopsis suaedae</name>
    <dbReference type="NCBI Taxonomy" id="2510978"/>
    <lineage>
        <taxon>Bacteria</taxon>
        <taxon>Bacillati</taxon>
        <taxon>Actinomycetota</taxon>
        <taxon>Actinomycetes</taxon>
        <taxon>Pseudonocardiales</taxon>
        <taxon>Pseudonocardiaceae</taxon>
        <taxon>Amycolatopsis</taxon>
    </lineage>
</organism>